<evidence type="ECO:0000313" key="1">
    <source>
        <dbReference type="EMBL" id="MBX38434.1"/>
    </source>
</evidence>
<name>A0A2P2N7I1_RHIMU</name>
<organism evidence="1">
    <name type="scientific">Rhizophora mucronata</name>
    <name type="common">Asiatic mangrove</name>
    <dbReference type="NCBI Taxonomy" id="61149"/>
    <lineage>
        <taxon>Eukaryota</taxon>
        <taxon>Viridiplantae</taxon>
        <taxon>Streptophyta</taxon>
        <taxon>Embryophyta</taxon>
        <taxon>Tracheophyta</taxon>
        <taxon>Spermatophyta</taxon>
        <taxon>Magnoliopsida</taxon>
        <taxon>eudicotyledons</taxon>
        <taxon>Gunneridae</taxon>
        <taxon>Pentapetalae</taxon>
        <taxon>rosids</taxon>
        <taxon>fabids</taxon>
        <taxon>Malpighiales</taxon>
        <taxon>Rhizophoraceae</taxon>
        <taxon>Rhizophora</taxon>
    </lineage>
</organism>
<sequence>MIGDELKSYACVGLDIFNVDLQML</sequence>
<reference evidence="1" key="1">
    <citation type="submission" date="2018-02" db="EMBL/GenBank/DDBJ databases">
        <title>Rhizophora mucronata_Transcriptome.</title>
        <authorList>
            <person name="Meera S.P."/>
            <person name="Sreeshan A."/>
            <person name="Augustine A."/>
        </authorList>
    </citation>
    <scope>NUCLEOTIDE SEQUENCE</scope>
    <source>
        <tissue evidence="1">Leaf</tissue>
    </source>
</reference>
<dbReference type="EMBL" id="GGEC01057950">
    <property type="protein sequence ID" value="MBX38434.1"/>
    <property type="molecule type" value="Transcribed_RNA"/>
</dbReference>
<accession>A0A2P2N7I1</accession>
<proteinExistence type="predicted"/>
<dbReference type="AlphaFoldDB" id="A0A2P2N7I1"/>
<protein>
    <submittedName>
        <fullName evidence="1">Uncharacterized protein</fullName>
    </submittedName>
</protein>